<evidence type="ECO:0000256" key="2">
    <source>
        <dbReference type="SAM" id="Phobius"/>
    </source>
</evidence>
<dbReference type="OrthoDB" id="273843at2759"/>
<feature type="transmembrane region" description="Helical" evidence="2">
    <location>
        <begin position="297"/>
        <end position="316"/>
    </location>
</feature>
<feature type="compositionally biased region" description="Basic and acidic residues" evidence="1">
    <location>
        <begin position="686"/>
        <end position="704"/>
    </location>
</feature>
<feature type="region of interest" description="Disordered" evidence="1">
    <location>
        <begin position="828"/>
        <end position="848"/>
    </location>
</feature>
<dbReference type="PANTHER" id="PTHR34993:SF1">
    <property type="entry name" value="TRANSMEMBRANE PROTEIN"/>
    <property type="match status" value="1"/>
</dbReference>
<feature type="compositionally biased region" description="Polar residues" evidence="1">
    <location>
        <begin position="620"/>
        <end position="636"/>
    </location>
</feature>
<feature type="transmembrane region" description="Helical" evidence="2">
    <location>
        <begin position="103"/>
        <end position="126"/>
    </location>
</feature>
<feature type="compositionally biased region" description="Basic and acidic residues" evidence="1">
    <location>
        <begin position="712"/>
        <end position="721"/>
    </location>
</feature>
<keyword evidence="2" id="KW-1133">Transmembrane helix</keyword>
<dbReference type="VEuPathDB" id="TriTrypDB:C3747_125g39"/>
<feature type="transmembrane region" description="Helical" evidence="2">
    <location>
        <begin position="224"/>
        <end position="248"/>
    </location>
</feature>
<reference evidence="3 4" key="1">
    <citation type="journal article" date="2018" name="Microb. Genom.">
        <title>Expanding an expanded genome: long-read sequencing of Trypanosoma cruzi.</title>
        <authorList>
            <person name="Berna L."/>
            <person name="Rodriguez M."/>
            <person name="Chiribao M.L."/>
            <person name="Parodi-Talice A."/>
            <person name="Pita S."/>
            <person name="Rijo G."/>
            <person name="Alvarez-Valin F."/>
            <person name="Robello C."/>
        </authorList>
    </citation>
    <scope>NUCLEOTIDE SEQUENCE [LARGE SCALE GENOMIC DNA]</scope>
    <source>
        <strain evidence="3 4">TCC</strain>
    </source>
</reference>
<dbReference type="EMBL" id="PRFC01000125">
    <property type="protein sequence ID" value="PWV05741.1"/>
    <property type="molecule type" value="Genomic_DNA"/>
</dbReference>
<dbReference type="VEuPathDB" id="TriTrypDB:TCDM_03289"/>
<evidence type="ECO:0000313" key="4">
    <source>
        <dbReference type="Proteomes" id="UP000246078"/>
    </source>
</evidence>
<feature type="compositionally biased region" description="Polar residues" evidence="1">
    <location>
        <begin position="919"/>
        <end position="929"/>
    </location>
</feature>
<feature type="compositionally biased region" description="Acidic residues" evidence="1">
    <location>
        <begin position="828"/>
        <end position="838"/>
    </location>
</feature>
<feature type="transmembrane region" description="Helical" evidence="2">
    <location>
        <begin position="405"/>
        <end position="429"/>
    </location>
</feature>
<evidence type="ECO:0000313" key="3">
    <source>
        <dbReference type="EMBL" id="PWV05741.1"/>
    </source>
</evidence>
<feature type="compositionally biased region" description="Polar residues" evidence="1">
    <location>
        <begin position="1087"/>
        <end position="1098"/>
    </location>
</feature>
<dbReference type="VEuPathDB" id="TriTrypDB:Tc_MARK_9813"/>
<dbReference type="VEuPathDB" id="TriTrypDB:C4B63_21g65"/>
<sequence length="1467" mass="167437">MTFFDLVDMTVAYVQYMYILVSISSNSFPDFYLEPFRTLRYLSLEFLDRFSEENRYSNPLEIMLPAWLPLDYRLQFAFIVVIAPLLVSIVGILTVCSTAAFGWIMMTLAAFFSMVLGAVLLANPWVYSELGISHQTRVLLVSIGTVCTVLLISLGVFGVHIWRLRRLREEEAIMVNSTNEGCEKGWGTSLAEKAVMRSEVNRRALAALMAYENGNKHYLRRCHLAVIFPQAVVAAVGFIAGIVFIGLLPISDIRFFQVSRVGRMAGSILIFAALLTFMWVTFGIFKSGRKLQLKMYDLLSSTVLGIMMIAISLIYIPVLMNMINVMRCIEVNCGAGEWMPPPGTLMRSSSGSAIWEKSAYSCFPCDFSMHTQNCPADLQMRLCGRLDVHRLLAYDQSVPCNEVNVFYKATMVVILLSYTVAYPIFLVVVAHRGTTILEKEYPLEKRLLDEFTERELYYEKVRKSANVSAPVYQAYRRTYRKARLTFLLQRVLLVAISCLMSQGIKESLSWLGLMLILLVCMLYFLYTTLLHPYARPVENLYGAVQQFVIVCVASIGLVGNRIGRDNIPFAVSVFFAVIVFVAPLAALIIGLVRTFRKDRERAERLQRRLQNGFAVENKSSRGAPTTTTQNVRNANPSLNVVGDSVAHWMDREIKIFNGSNTATEKREWQDGMDTLSRNKSPKGKKRSSERILSKTLSREVREMSTDTSADQKQQKEHEQLLHRNSPYLFLAPGLNDGSLYRRKNSAQGLDSSEAAAERIMRDLIVEVSGQDNNRSEREEPFVQEQNPGMGTNNGVDFPEDDYFNDSRFFLPAAYFRGFEDMSLLSEDLDQDEEGEEEEDHRKQRHVKGMRKWTGEGTIRSLFTLFSTFREQLSRGSNSVSQKEPLKTETEEFAATTVRGCTKRDRDLTVAEQQQQQRQHSTTSDAKNSTYAKTSRNGAFFRWWKRWQKVLNISDFSLKYKDVLEKRRSLQKFTGLRDRPFWLLPSETQQQTYNIPGSCVPWHCAKNNRVLATDRNAAGELTTFARLKERKNVKYPPLVVKRKESVSLASIPSIMEAMSFRFGNADNDTPSSTEKEGMRHSSRKKNVAQHSPSENTPIKSSFKRAPRRALVSVVDHPTKETPREEKEISDQSNSMRQIFECTTSAKKQIERLERLCKRSLQNPGAGQRRPTVFAPVFPKVHLEGVEVSDWDEFMQQLLAEVSCPAADSTGTLLNFSFPPKSESQSNSMPVKSDRAATTVAHEDDKKKKIKEGKETPELSSFKEIEEVGHTVSMDSRLSNNVQLLLRHFVLRRRLCDVFKKQKNRLRALQQAVDFRIAVTIKKYMQWFFLALSVCTTVALVLCLSGMLYGMKEDFVDGVWRDNSVEREMMGYSSWENFTAHCCCLSIVNLTATYPYYLLDVENWLCEDGRVKQRVRRDAYESTIVTGYRVRDLCGMTFRKGCHPTVTPENRVELLGCSEELSEMEKKRW</sequence>
<dbReference type="VEuPathDB" id="TriTrypDB:TcCLB.509569.30"/>
<organism evidence="3 4">
    <name type="scientific">Trypanosoma cruzi</name>
    <dbReference type="NCBI Taxonomy" id="5693"/>
    <lineage>
        <taxon>Eukaryota</taxon>
        <taxon>Discoba</taxon>
        <taxon>Euglenozoa</taxon>
        <taxon>Kinetoplastea</taxon>
        <taxon>Metakinetoplastina</taxon>
        <taxon>Trypanosomatida</taxon>
        <taxon>Trypanosomatidae</taxon>
        <taxon>Trypanosoma</taxon>
        <taxon>Schizotrypanum</taxon>
    </lineage>
</organism>
<feature type="compositionally biased region" description="Polar residues" evidence="1">
    <location>
        <begin position="783"/>
        <end position="794"/>
    </location>
</feature>
<keyword evidence="2" id="KW-0812">Transmembrane</keyword>
<dbReference type="VEuPathDB" id="TriTrypDB:C4B63_21g64"/>
<protein>
    <submittedName>
        <fullName evidence="3">Uncharacterized protein</fullName>
    </submittedName>
</protein>
<evidence type="ECO:0000256" key="1">
    <source>
        <dbReference type="SAM" id="MobiDB-lite"/>
    </source>
</evidence>
<dbReference type="VEuPathDB" id="TriTrypDB:TcCL_ESM04120"/>
<dbReference type="VEuPathDB" id="TriTrypDB:ECC02_003075"/>
<dbReference type="VEuPathDB" id="TriTrypDB:C4B63_21g63"/>
<feature type="transmembrane region" description="Helical" evidence="2">
    <location>
        <begin position="569"/>
        <end position="592"/>
    </location>
</feature>
<feature type="region of interest" description="Disordered" evidence="1">
    <location>
        <begin position="769"/>
        <end position="796"/>
    </location>
</feature>
<dbReference type="VEuPathDB" id="TriTrypDB:BCY84_05362"/>
<feature type="region of interest" description="Disordered" evidence="1">
    <location>
        <begin position="1217"/>
        <end position="1251"/>
    </location>
</feature>
<dbReference type="VEuPathDB" id="TriTrypDB:TcCLB.506865.70"/>
<dbReference type="VEuPathDB" id="TriTrypDB:TcBrA4_0019470"/>
<feature type="transmembrane region" description="Helical" evidence="2">
    <location>
        <begin position="268"/>
        <end position="285"/>
    </location>
</feature>
<dbReference type="VEuPathDB" id="TriTrypDB:TcG_02206"/>
<feature type="transmembrane region" description="Helical" evidence="2">
    <location>
        <begin position="510"/>
        <end position="529"/>
    </location>
</feature>
<dbReference type="VEuPathDB" id="TriTrypDB:Tc_MARK_9814"/>
<feature type="region of interest" description="Disordered" evidence="1">
    <location>
        <begin position="666"/>
        <end position="722"/>
    </location>
</feature>
<proteinExistence type="predicted"/>
<name>A0A2V2WB00_TRYCR</name>
<dbReference type="SMR" id="A0A2V2WB00"/>
<feature type="transmembrane region" description="Helical" evidence="2">
    <location>
        <begin position="74"/>
        <end position="96"/>
    </location>
</feature>
<keyword evidence="2" id="KW-0472">Membrane</keyword>
<feature type="transmembrane region" description="Helical" evidence="2">
    <location>
        <begin position="138"/>
        <end position="162"/>
    </location>
</feature>
<feature type="region of interest" description="Disordered" evidence="1">
    <location>
        <begin position="616"/>
        <end position="636"/>
    </location>
</feature>
<gene>
    <name evidence="3" type="ORF">C3747_125g39</name>
</gene>
<feature type="transmembrane region" description="Helical" evidence="2">
    <location>
        <begin position="1325"/>
        <end position="1347"/>
    </location>
</feature>
<comment type="caution">
    <text evidence="3">The sequence shown here is derived from an EMBL/GenBank/DDBJ whole genome shotgun (WGS) entry which is preliminary data.</text>
</comment>
<accession>A0A2V2WB00</accession>
<dbReference type="Proteomes" id="UP000246078">
    <property type="component" value="Unassembled WGS sequence"/>
</dbReference>
<dbReference type="VEuPathDB" id="TriTrypDB:TcYC6_0064340"/>
<feature type="region of interest" description="Disordered" evidence="1">
    <location>
        <begin position="903"/>
        <end position="929"/>
    </location>
</feature>
<feature type="transmembrane region" description="Helical" evidence="2">
    <location>
        <begin position="541"/>
        <end position="563"/>
    </location>
</feature>
<dbReference type="PANTHER" id="PTHR34993">
    <property type="entry name" value="TRANSMEMBRANE PROTEIN"/>
    <property type="match status" value="1"/>
</dbReference>
<dbReference type="VEuPathDB" id="TriTrypDB:TCSYLVIO_000297"/>
<dbReference type="VEuPathDB" id="TriTrypDB:Tc_MARK_9811"/>
<feature type="compositionally biased region" description="Basic and acidic residues" evidence="1">
    <location>
        <begin position="1239"/>
        <end position="1251"/>
    </location>
</feature>
<feature type="region of interest" description="Disordered" evidence="1">
    <location>
        <begin position="1061"/>
        <end position="1106"/>
    </location>
</feature>